<proteinExistence type="predicted"/>
<dbReference type="GO" id="GO:0016758">
    <property type="term" value="F:hexosyltransferase activity"/>
    <property type="evidence" value="ECO:0007669"/>
    <property type="project" value="UniProtKB-ARBA"/>
</dbReference>
<dbReference type="PANTHER" id="PTHR22916:SF3">
    <property type="entry name" value="UDP-GLCNAC:BETAGAL BETA-1,3-N-ACETYLGLUCOSAMINYLTRANSFERASE-LIKE PROTEIN 1"/>
    <property type="match status" value="1"/>
</dbReference>
<evidence type="ECO:0000259" key="1">
    <source>
        <dbReference type="Pfam" id="PF00535"/>
    </source>
</evidence>
<dbReference type="InterPro" id="IPR001173">
    <property type="entry name" value="Glyco_trans_2-like"/>
</dbReference>
<dbReference type="Pfam" id="PF00535">
    <property type="entry name" value="Glycos_transf_2"/>
    <property type="match status" value="1"/>
</dbReference>
<keyword evidence="3" id="KW-1185">Reference proteome</keyword>
<dbReference type="PANTHER" id="PTHR22916">
    <property type="entry name" value="GLYCOSYLTRANSFERASE"/>
    <property type="match status" value="1"/>
</dbReference>
<feature type="domain" description="Glycosyltransferase 2-like" evidence="1">
    <location>
        <begin position="6"/>
        <end position="138"/>
    </location>
</feature>
<protein>
    <submittedName>
        <fullName evidence="2">Glycosyltransferase involved in cell wall biosynthesis</fullName>
    </submittedName>
</protein>
<evidence type="ECO:0000313" key="3">
    <source>
        <dbReference type="Proteomes" id="UP000563094"/>
    </source>
</evidence>
<reference evidence="2 3" key="1">
    <citation type="submission" date="2020-08" db="EMBL/GenBank/DDBJ databases">
        <title>Genomic Encyclopedia of Type Strains, Phase IV (KMG-IV): sequencing the most valuable type-strain genomes for metagenomic binning, comparative biology and taxonomic classification.</title>
        <authorList>
            <person name="Goeker M."/>
        </authorList>
    </citation>
    <scope>NUCLEOTIDE SEQUENCE [LARGE SCALE GENOMIC DNA]</scope>
    <source>
        <strain evidence="2 3">DSM 29854</strain>
    </source>
</reference>
<dbReference type="Proteomes" id="UP000563094">
    <property type="component" value="Unassembled WGS sequence"/>
</dbReference>
<dbReference type="InterPro" id="IPR029044">
    <property type="entry name" value="Nucleotide-diphossugar_trans"/>
</dbReference>
<evidence type="ECO:0000313" key="2">
    <source>
        <dbReference type="EMBL" id="MBA9077851.1"/>
    </source>
</evidence>
<organism evidence="2 3">
    <name type="scientific">Rufibacter quisquiliarum</name>
    <dbReference type="NCBI Taxonomy" id="1549639"/>
    <lineage>
        <taxon>Bacteria</taxon>
        <taxon>Pseudomonadati</taxon>
        <taxon>Bacteroidota</taxon>
        <taxon>Cytophagia</taxon>
        <taxon>Cytophagales</taxon>
        <taxon>Hymenobacteraceae</taxon>
        <taxon>Rufibacter</taxon>
    </lineage>
</organism>
<name>A0A839GVR6_9BACT</name>
<dbReference type="EMBL" id="JACJIQ010000009">
    <property type="protein sequence ID" value="MBA9077851.1"/>
    <property type="molecule type" value="Genomic_DNA"/>
</dbReference>
<keyword evidence="2" id="KW-0808">Transferase</keyword>
<gene>
    <name evidence="2" type="ORF">FHS90_002570</name>
</gene>
<comment type="caution">
    <text evidence="2">The sequence shown here is derived from an EMBL/GenBank/DDBJ whole genome shotgun (WGS) entry which is preliminary data.</text>
</comment>
<dbReference type="AlphaFoldDB" id="A0A839GVR6"/>
<dbReference type="SUPFAM" id="SSF53448">
    <property type="entry name" value="Nucleotide-diphospho-sugar transferases"/>
    <property type="match status" value="1"/>
</dbReference>
<dbReference type="RefSeq" id="WP_377047722.1">
    <property type="nucleotide sequence ID" value="NZ_JBHLTU010000007.1"/>
</dbReference>
<accession>A0A839GVR6</accession>
<sequence>MAPKVSVCMIAYNHADFIVQAIEGVLMQKTDFPFELIIGEDCSTDATRSIIKKYGETFPEKIRLLLPDTNVGMMKNFLQTLDACKGEFIALCEGDDYWTDELKLQKQVDFLDQNPDFSISFHRARIVMEPSGNEETSNLDQPPVSTIKDLFRENFIFTATCLFRNHLVAPYPAFLLKAAIGDWPLHILNAHKGKIGFLPEVMATYRVHSGGAISTAYASTAKVKTMLTKNVATFQALDAFLNYSYHKNIQQTISGFYLHLVKINLQEKNKKEAVQNSYKALQANSSIKRWAVWLFLTLVPGSRVPQKFLKI</sequence>
<dbReference type="Gene3D" id="3.90.550.10">
    <property type="entry name" value="Spore Coat Polysaccharide Biosynthesis Protein SpsA, Chain A"/>
    <property type="match status" value="1"/>
</dbReference>